<feature type="region of interest" description="Disordered" evidence="1">
    <location>
        <begin position="1186"/>
        <end position="1213"/>
    </location>
</feature>
<dbReference type="InterPro" id="IPR000845">
    <property type="entry name" value="Nucleoside_phosphorylase_d"/>
</dbReference>
<accession>A0ABR4I0B8</accession>
<dbReference type="Proteomes" id="UP001610334">
    <property type="component" value="Unassembled WGS sequence"/>
</dbReference>
<gene>
    <name evidence="3" type="ORF">BJX63DRAFT_427868</name>
</gene>
<feature type="region of interest" description="Disordered" evidence="1">
    <location>
        <begin position="1415"/>
        <end position="1441"/>
    </location>
</feature>
<feature type="domain" description="Nucleoside phosphorylase" evidence="2">
    <location>
        <begin position="1236"/>
        <end position="1513"/>
    </location>
</feature>
<evidence type="ECO:0000313" key="3">
    <source>
        <dbReference type="EMBL" id="KAL2821195.1"/>
    </source>
</evidence>
<comment type="caution">
    <text evidence="3">The sequence shown here is derived from an EMBL/GenBank/DDBJ whole genome shotgun (WGS) entry which is preliminary data.</text>
</comment>
<evidence type="ECO:0000256" key="1">
    <source>
        <dbReference type="SAM" id="MobiDB-lite"/>
    </source>
</evidence>
<reference evidence="3 4" key="1">
    <citation type="submission" date="2024-07" db="EMBL/GenBank/DDBJ databases">
        <title>Section-level genome sequencing and comparative genomics of Aspergillus sections Usti and Cavernicolus.</title>
        <authorList>
            <consortium name="Lawrence Berkeley National Laboratory"/>
            <person name="Nybo J.L."/>
            <person name="Vesth T.C."/>
            <person name="Theobald S."/>
            <person name="Frisvad J.C."/>
            <person name="Larsen T.O."/>
            <person name="Kjaerboelling I."/>
            <person name="Rothschild-Mancinelli K."/>
            <person name="Lyhne E.K."/>
            <person name="Kogle M.E."/>
            <person name="Barry K."/>
            <person name="Clum A."/>
            <person name="Na H."/>
            <person name="Ledsgaard L."/>
            <person name="Lin J."/>
            <person name="Lipzen A."/>
            <person name="Kuo A."/>
            <person name="Riley R."/>
            <person name="Mondo S."/>
            <person name="Labutti K."/>
            <person name="Haridas S."/>
            <person name="Pangalinan J."/>
            <person name="Salamov A.A."/>
            <person name="Simmons B.A."/>
            <person name="Magnuson J.K."/>
            <person name="Chen J."/>
            <person name="Drula E."/>
            <person name="Henrissat B."/>
            <person name="Wiebenga A."/>
            <person name="Lubbers R.J."/>
            <person name="Gomes A.C."/>
            <person name="Makela M.R."/>
            <person name="Stajich J."/>
            <person name="Grigoriev I.V."/>
            <person name="Mortensen U.H."/>
            <person name="De Vries R.P."/>
            <person name="Baker S.E."/>
            <person name="Andersen M.R."/>
        </authorList>
    </citation>
    <scope>NUCLEOTIDE SEQUENCE [LARGE SCALE GENOMIC DNA]</scope>
    <source>
        <strain evidence="3 4">CBS 588.65</strain>
    </source>
</reference>
<feature type="region of interest" description="Disordered" evidence="1">
    <location>
        <begin position="431"/>
        <end position="452"/>
    </location>
</feature>
<dbReference type="InterPro" id="IPR053137">
    <property type="entry name" value="NLR-like"/>
</dbReference>
<dbReference type="EMBL" id="JBFXLT010000005">
    <property type="protein sequence ID" value="KAL2821195.1"/>
    <property type="molecule type" value="Genomic_DNA"/>
</dbReference>
<dbReference type="Pfam" id="PF01048">
    <property type="entry name" value="PNP_UDP_1"/>
    <property type="match status" value="1"/>
</dbReference>
<dbReference type="InterPro" id="IPR035994">
    <property type="entry name" value="Nucleoside_phosphorylase_sf"/>
</dbReference>
<name>A0ABR4I0B8_9EURO</name>
<proteinExistence type="predicted"/>
<keyword evidence="4" id="KW-1185">Reference proteome</keyword>
<dbReference type="PANTHER" id="PTHR46082">
    <property type="entry name" value="ATP/GTP-BINDING PROTEIN-RELATED"/>
    <property type="match status" value="1"/>
</dbReference>
<organism evidence="3 4">
    <name type="scientific">Aspergillus granulosus</name>
    <dbReference type="NCBI Taxonomy" id="176169"/>
    <lineage>
        <taxon>Eukaryota</taxon>
        <taxon>Fungi</taxon>
        <taxon>Dikarya</taxon>
        <taxon>Ascomycota</taxon>
        <taxon>Pezizomycotina</taxon>
        <taxon>Eurotiomycetes</taxon>
        <taxon>Eurotiomycetidae</taxon>
        <taxon>Eurotiales</taxon>
        <taxon>Aspergillaceae</taxon>
        <taxon>Aspergillus</taxon>
        <taxon>Aspergillus subgen. Nidulantes</taxon>
    </lineage>
</organism>
<protein>
    <recommendedName>
        <fullName evidence="2">Nucleoside phosphorylase domain-containing protein</fullName>
    </recommendedName>
</protein>
<evidence type="ECO:0000259" key="2">
    <source>
        <dbReference type="Pfam" id="PF01048"/>
    </source>
</evidence>
<dbReference type="PANTHER" id="PTHR46082:SF11">
    <property type="entry name" value="AAA+ ATPASE DOMAIN-CONTAINING PROTEIN-RELATED"/>
    <property type="match status" value="1"/>
</dbReference>
<dbReference type="Gene3D" id="3.40.50.1580">
    <property type="entry name" value="Nucleoside phosphorylase domain"/>
    <property type="match status" value="2"/>
</dbReference>
<dbReference type="SUPFAM" id="SSF53167">
    <property type="entry name" value="Purine and uridine phosphorylases"/>
    <property type="match status" value="2"/>
</dbReference>
<sequence>MADSDLLAGYEVVILSDSQWTAIAVKRLCDEFYEREIQTSDSRKLSFALGRIGRHRVFMADRPQGDLIVNHYLRNMTLEQHFNAVKLVLLVGHCGAVPFVDSHEEFSDISIALGDVIVGNDIVQYNRADCGWYDYSKQSVRMQKLKNEFEKRRLRARAFVEELEGQKEQFEAETTQHLVATLEQPMWKGYQHLRTKTRKIFRADYLHRHRDGECLKCEYTPEPCYDAERSSCEQLGCEASHQELHGPHKQSARRPAAHFGPLLMGCSVRSTKDRDRLAKMDGVIGFASQAAGLWHCLPVVMVKGVAHHADGHNFDTWKQYTGAVAASAAACILNRWDHSTGLQRPTRDPYISLFVEDLLGRASRGKPERRGLAELYEAMPGLLETFAIKARAEDSWQMVQDAMSFLRKHRYEITRAVSNRYMEENILGSDSMDVDEDDASGTTRDTPLKSAKHDIDEAPGASGEIQSNISVDPIHFLPDISDFMGVLIHLLAYKWLVGDVQKVLYLGLPQGKPVGIRTAILEYLPKARWNDTSPRHSLTFTAKWDPRSFLLEQKYAEDPDNVLERAITITGSTTDAQAVTMAQYLGQTWPSTGHHFVRIMKDVVISDSNTPYTYDLPDGTRVAVWAQGPQFTLEVIGIAESIAEIGEQFAWVAAAFHPPLDDTRVNVVRAFVSEMWSSLSHEQTGKTTFCNIKFDIHVVQHTPTRLNGQCWQRLFRSPVLVNGYPIPRRPNPGIGLEISLDTMAGLLGTDRISIFNNKMYIKTFAMMLFPTQHFGDIIVWHLLWSDRDRVSYLEGKNIIKQELSISDLEQCRHIIGWCTDVKYMIGSADASYCIGRSWLRGVHENSQLKDISISQGRLIKSDHRPVYGKRDISSHVTRGTIRAKLENLSKRYMMLWDVGCKRGWLVNGPSGLLHLLRASIQFNQTDELSFAFLFDSAMFEEAKTPYTVTSALQVLMNPRNLELELYKDDLGDGSNTVSYRVCDRLNDLYEVIEKMMDYQIMICGKDGVRLRDAPRRDLEGWDFKDVATKEDPIYPRLAKLKTVGKGWVDFIRASQAVVLFGRDFGDLIEPSTKTDLCGHWKSLPRDRYYLAASMVDLRRIFDRSGHLLFMHSGPTSFVWHPSEPAFSLSCHYNEGTNLACEPAVTVRREYASFWKLEDCSYTGAVVFGHNTQSEWIWKDRGEPERGSLPLTDAESDDDDQVDSGLGSSLRSSVMPERQGSILGRHDIAGFTHTDYRVAIICALSKELMAIRALFDCSHDDLSKHESDTNTYALGSLGNHNVVAACLPSEEYGTNAASKVASDMEKSFPRVKWFFVVGIGGGVPSDEHDIRLGDVVVSTSVIQHDMGRKIQDGRRFESTAVVQRPARSLMTAINLIRSDPYYRHDCLEPDIERIVGLRPEYSHPGEDYDRLFQPHSTHEHGQRTCNSCTGPEVTREPRSSGPRIHYGRIASGNQVIKDAIMRDQTAKKLNAICFEMEGAGVMTTGHCLVIRGICDYADSHKNNKWHNYAAATAAAYTKFFLLRLRNLDVLGREMVHLQKRTASFLDEGEILTKRLRYED</sequence>
<evidence type="ECO:0000313" key="4">
    <source>
        <dbReference type="Proteomes" id="UP001610334"/>
    </source>
</evidence>